<evidence type="ECO:0000313" key="4">
    <source>
        <dbReference type="Proteomes" id="UP000179270"/>
    </source>
</evidence>
<dbReference type="InterPro" id="IPR036291">
    <property type="entry name" value="NAD(P)-bd_dom_sf"/>
</dbReference>
<dbReference type="PANTHER" id="PTHR43976">
    <property type="entry name" value="SHORT CHAIN DEHYDROGENASE"/>
    <property type="match status" value="1"/>
</dbReference>
<name>A0A1F7IA48_9BACT</name>
<dbReference type="Pfam" id="PF00106">
    <property type="entry name" value="adh_short"/>
    <property type="match status" value="1"/>
</dbReference>
<proteinExistence type="inferred from homology"/>
<comment type="similarity">
    <text evidence="1">Belongs to the short-chain dehydrogenases/reductases (SDR) family.</text>
</comment>
<protein>
    <recommendedName>
        <fullName evidence="5">Beta-ketoacyl-ACP reductase</fullName>
    </recommendedName>
</protein>
<dbReference type="EMBL" id="MGAF01000034">
    <property type="protein sequence ID" value="OGK40223.1"/>
    <property type="molecule type" value="Genomic_DNA"/>
</dbReference>
<dbReference type="GO" id="GO:0016491">
    <property type="term" value="F:oxidoreductase activity"/>
    <property type="evidence" value="ECO:0007669"/>
    <property type="project" value="UniProtKB-KW"/>
</dbReference>
<dbReference type="InterPro" id="IPR002347">
    <property type="entry name" value="SDR_fam"/>
</dbReference>
<dbReference type="PANTHER" id="PTHR43976:SF16">
    <property type="entry name" value="SHORT-CHAIN DEHYDROGENASE_REDUCTASE FAMILY PROTEIN"/>
    <property type="match status" value="1"/>
</dbReference>
<keyword evidence="2" id="KW-0560">Oxidoreductase</keyword>
<reference evidence="3 4" key="1">
    <citation type="journal article" date="2016" name="Nat. Commun.">
        <title>Thousands of microbial genomes shed light on interconnected biogeochemical processes in an aquifer system.</title>
        <authorList>
            <person name="Anantharaman K."/>
            <person name="Brown C.T."/>
            <person name="Hug L.A."/>
            <person name="Sharon I."/>
            <person name="Castelle C.J."/>
            <person name="Probst A.J."/>
            <person name="Thomas B.C."/>
            <person name="Singh A."/>
            <person name="Wilkins M.J."/>
            <person name="Karaoz U."/>
            <person name="Brodie E.L."/>
            <person name="Williams K.H."/>
            <person name="Hubbard S.S."/>
            <person name="Banfield J.F."/>
        </authorList>
    </citation>
    <scope>NUCLEOTIDE SEQUENCE [LARGE SCALE GENOMIC DNA]</scope>
</reference>
<dbReference type="InterPro" id="IPR051911">
    <property type="entry name" value="SDR_oxidoreductase"/>
</dbReference>
<dbReference type="Proteomes" id="UP000179270">
    <property type="component" value="Unassembled WGS sequence"/>
</dbReference>
<evidence type="ECO:0008006" key="5">
    <source>
        <dbReference type="Google" id="ProtNLM"/>
    </source>
</evidence>
<dbReference type="CDD" id="cd05233">
    <property type="entry name" value="SDR_c"/>
    <property type="match status" value="1"/>
</dbReference>
<gene>
    <name evidence="3" type="ORF">A3A74_06980</name>
</gene>
<organism evidence="3 4">
    <name type="scientific">Candidatus Roizmanbacteria bacterium RIFCSPLOWO2_01_FULL_35_13</name>
    <dbReference type="NCBI Taxonomy" id="1802055"/>
    <lineage>
        <taxon>Bacteria</taxon>
        <taxon>Candidatus Roizmaniibacteriota</taxon>
    </lineage>
</organism>
<dbReference type="STRING" id="1802055.A3A74_06980"/>
<evidence type="ECO:0000256" key="2">
    <source>
        <dbReference type="ARBA" id="ARBA00023002"/>
    </source>
</evidence>
<accession>A0A1F7IA48</accession>
<dbReference type="SUPFAM" id="SSF51735">
    <property type="entry name" value="NAD(P)-binding Rossmann-fold domains"/>
    <property type="match status" value="1"/>
</dbReference>
<evidence type="ECO:0000256" key="1">
    <source>
        <dbReference type="ARBA" id="ARBA00006484"/>
    </source>
</evidence>
<dbReference type="PRINTS" id="PR00081">
    <property type="entry name" value="GDHRDH"/>
</dbReference>
<sequence>MIETHNPKQKPIAIITGVSRGIGKAIAIKFVELGYKVVGVYKSNEKLAKLLENQHSDIFTIKANVGEEKDVKEVINETIKKFNTIDVVVNNAGIDLFGEIETYDTKV</sequence>
<comment type="caution">
    <text evidence="3">The sequence shown here is derived from an EMBL/GenBank/DDBJ whole genome shotgun (WGS) entry which is preliminary data.</text>
</comment>
<dbReference type="AlphaFoldDB" id="A0A1F7IA48"/>
<dbReference type="Gene3D" id="3.40.50.720">
    <property type="entry name" value="NAD(P)-binding Rossmann-like Domain"/>
    <property type="match status" value="1"/>
</dbReference>
<evidence type="ECO:0000313" key="3">
    <source>
        <dbReference type="EMBL" id="OGK40223.1"/>
    </source>
</evidence>